<evidence type="ECO:0000259" key="9">
    <source>
        <dbReference type="PROSITE" id="PS50118"/>
    </source>
</evidence>
<feature type="domain" description="HMG box" evidence="9">
    <location>
        <begin position="7"/>
        <end position="69"/>
    </location>
</feature>
<comment type="subcellular location">
    <subcellularLocation>
        <location evidence="1">Chromosome</location>
    </subcellularLocation>
</comment>
<feature type="DNA-binding region" description="HMG box" evidence="7">
    <location>
        <begin position="7"/>
        <end position="69"/>
    </location>
</feature>
<dbReference type="Pfam" id="PF00505">
    <property type="entry name" value="HMG_box"/>
    <property type="match status" value="1"/>
</dbReference>
<feature type="region of interest" description="Disordered" evidence="8">
    <location>
        <begin position="1"/>
        <end position="22"/>
    </location>
</feature>
<feature type="compositionally biased region" description="Basic and acidic residues" evidence="8">
    <location>
        <begin position="171"/>
        <end position="182"/>
    </location>
</feature>
<evidence type="ECO:0000313" key="11">
    <source>
        <dbReference type="Proteomes" id="UP000645828"/>
    </source>
</evidence>
<dbReference type="FunFam" id="1.10.30.10:FF:000050">
    <property type="entry name" value="Nuclear autoantigen Sp-100"/>
    <property type="match status" value="1"/>
</dbReference>
<comment type="caution">
    <text evidence="10">The sequence shown here is derived from an EMBL/GenBank/DDBJ whole genome shotgun (WGS) entry which is preliminary data.</text>
</comment>
<keyword evidence="6 7" id="KW-0539">Nucleus</keyword>
<feature type="compositionally biased region" description="Basic residues" evidence="8">
    <location>
        <begin position="157"/>
        <end position="170"/>
    </location>
</feature>
<evidence type="ECO:0000256" key="7">
    <source>
        <dbReference type="PROSITE-ProRule" id="PRU00267"/>
    </source>
</evidence>
<dbReference type="PROSITE" id="PS50118">
    <property type="entry name" value="HMG_BOX_2"/>
    <property type="match status" value="2"/>
</dbReference>
<dbReference type="PANTHER" id="PTHR48112:SF12">
    <property type="entry name" value="HIGH MOBILITY GROUP PROTEIN B1-LIKE 1-RELATED"/>
    <property type="match status" value="1"/>
</dbReference>
<comment type="similarity">
    <text evidence="2">Belongs to the HMGB family.</text>
</comment>
<evidence type="ECO:0000256" key="1">
    <source>
        <dbReference type="ARBA" id="ARBA00004286"/>
    </source>
</evidence>
<name>A0A811YWD6_NYCPR</name>
<evidence type="ECO:0000256" key="6">
    <source>
        <dbReference type="ARBA" id="ARBA00023242"/>
    </source>
</evidence>
<evidence type="ECO:0000313" key="10">
    <source>
        <dbReference type="EMBL" id="CAD7681847.1"/>
    </source>
</evidence>
<dbReference type="GO" id="GO:0005634">
    <property type="term" value="C:nucleus"/>
    <property type="evidence" value="ECO:0007669"/>
    <property type="project" value="UniProtKB-UniRule"/>
</dbReference>
<dbReference type="Gene3D" id="1.10.30.10">
    <property type="entry name" value="High mobility group box domain"/>
    <property type="match status" value="2"/>
</dbReference>
<dbReference type="PANTHER" id="PTHR48112">
    <property type="entry name" value="HIGH MOBILITY GROUP PROTEIN DSP1"/>
    <property type="match status" value="1"/>
</dbReference>
<dbReference type="AlphaFoldDB" id="A0A811YWD6"/>
<dbReference type="InterPro" id="IPR036910">
    <property type="entry name" value="HMG_box_dom_sf"/>
</dbReference>
<protein>
    <submittedName>
        <fullName evidence="10">(raccoon dog) hypothetical protein</fullName>
    </submittedName>
</protein>
<evidence type="ECO:0000256" key="4">
    <source>
        <dbReference type="ARBA" id="ARBA00022737"/>
    </source>
</evidence>
<dbReference type="EMBL" id="CAJHUB010000754">
    <property type="protein sequence ID" value="CAD7681847.1"/>
    <property type="molecule type" value="Genomic_DNA"/>
</dbReference>
<keyword evidence="3" id="KW-0158">Chromosome</keyword>
<proteinExistence type="inferred from homology"/>
<dbReference type="CDD" id="cd21978">
    <property type="entry name" value="HMG-box_HMGB_rpt1"/>
    <property type="match status" value="1"/>
</dbReference>
<evidence type="ECO:0000256" key="8">
    <source>
        <dbReference type="SAM" id="MobiDB-lite"/>
    </source>
</evidence>
<reference evidence="10" key="1">
    <citation type="submission" date="2020-12" db="EMBL/GenBank/DDBJ databases">
        <authorList>
            <consortium name="Molecular Ecology Group"/>
        </authorList>
    </citation>
    <scope>NUCLEOTIDE SEQUENCE</scope>
    <source>
        <strain evidence="10">TBG_1078</strain>
    </source>
</reference>
<accession>A0A811YWD6</accession>
<keyword evidence="11" id="KW-1185">Reference proteome</keyword>
<gene>
    <name evidence="10" type="ORF">NYPRO_LOCUS14639</name>
</gene>
<dbReference type="Pfam" id="PF09011">
    <property type="entry name" value="HMG_box_2"/>
    <property type="match status" value="1"/>
</dbReference>
<feature type="DNA-binding region" description="HMG box" evidence="7">
    <location>
        <begin position="98"/>
        <end position="169"/>
    </location>
</feature>
<dbReference type="GO" id="GO:0005694">
    <property type="term" value="C:chromosome"/>
    <property type="evidence" value="ECO:0007669"/>
    <property type="project" value="UniProtKB-SubCell"/>
</dbReference>
<feature type="region of interest" description="Disordered" evidence="8">
    <location>
        <begin position="140"/>
        <end position="199"/>
    </location>
</feature>
<dbReference type="GO" id="GO:0003677">
    <property type="term" value="F:DNA binding"/>
    <property type="evidence" value="ECO:0007669"/>
    <property type="project" value="UniProtKB-UniRule"/>
</dbReference>
<organism evidence="10 11">
    <name type="scientific">Nyctereutes procyonoides</name>
    <name type="common">Raccoon dog</name>
    <name type="synonym">Canis procyonoides</name>
    <dbReference type="NCBI Taxonomy" id="34880"/>
    <lineage>
        <taxon>Eukaryota</taxon>
        <taxon>Metazoa</taxon>
        <taxon>Chordata</taxon>
        <taxon>Craniata</taxon>
        <taxon>Vertebrata</taxon>
        <taxon>Euteleostomi</taxon>
        <taxon>Mammalia</taxon>
        <taxon>Eutheria</taxon>
        <taxon>Laurasiatheria</taxon>
        <taxon>Carnivora</taxon>
        <taxon>Caniformia</taxon>
        <taxon>Canidae</taxon>
        <taxon>Nyctereutes</taxon>
    </lineage>
</organism>
<feature type="domain" description="HMG box" evidence="9">
    <location>
        <begin position="98"/>
        <end position="169"/>
    </location>
</feature>
<evidence type="ECO:0000256" key="2">
    <source>
        <dbReference type="ARBA" id="ARBA00008774"/>
    </source>
</evidence>
<dbReference type="InterPro" id="IPR050342">
    <property type="entry name" value="HMGB"/>
</dbReference>
<keyword evidence="5 7" id="KW-0238">DNA-binding</keyword>
<dbReference type="GO" id="GO:0006357">
    <property type="term" value="P:regulation of transcription by RNA polymerase II"/>
    <property type="evidence" value="ECO:0007669"/>
    <property type="project" value="TreeGrafter"/>
</dbReference>
<feature type="compositionally biased region" description="Basic residues" evidence="8">
    <location>
        <begin position="9"/>
        <end position="21"/>
    </location>
</feature>
<dbReference type="SMART" id="SM00398">
    <property type="entry name" value="HMG"/>
    <property type="match status" value="2"/>
</dbReference>
<dbReference type="Proteomes" id="UP000645828">
    <property type="component" value="Unassembled WGS sequence"/>
</dbReference>
<dbReference type="SUPFAM" id="SSF47095">
    <property type="entry name" value="HMG-box"/>
    <property type="match status" value="2"/>
</dbReference>
<keyword evidence="4" id="KW-0677">Repeat</keyword>
<dbReference type="InterPro" id="IPR009071">
    <property type="entry name" value="HMG_box_dom"/>
</dbReference>
<evidence type="ECO:0000256" key="3">
    <source>
        <dbReference type="ARBA" id="ARBA00022454"/>
    </source>
</evidence>
<sequence>MGKGDPKKLRGKMSSYHKKKHPDASVTFSEFSKKCSEMWKIMSAKDKGTFEDMAKADKAHYEREMKIYIPPKGETKEEIQGPQCTLGAHFSSTYTNAPKGPPSAFFLFCSEYYLKVKGEHPSLCIDDVAKTLVEMWNKTAADNKQPHEKKAENLMWQKKKKKRKKEKKRVIKAEKSKQKKQEEEDEEEDEDEEKKDDDE</sequence>
<feature type="compositionally biased region" description="Acidic residues" evidence="8">
    <location>
        <begin position="183"/>
        <end position="199"/>
    </location>
</feature>
<evidence type="ECO:0000256" key="5">
    <source>
        <dbReference type="ARBA" id="ARBA00023125"/>
    </source>
</evidence>